<feature type="transmembrane region" description="Helical" evidence="7">
    <location>
        <begin position="45"/>
        <end position="67"/>
    </location>
</feature>
<feature type="region of interest" description="Disordered" evidence="6">
    <location>
        <begin position="1"/>
        <end position="39"/>
    </location>
</feature>
<evidence type="ECO:0000256" key="4">
    <source>
        <dbReference type="ARBA" id="ARBA00022989"/>
    </source>
</evidence>
<keyword evidence="2" id="KW-0813">Transport</keyword>
<dbReference type="InterPro" id="IPR011701">
    <property type="entry name" value="MFS"/>
</dbReference>
<dbReference type="SUPFAM" id="SSF103473">
    <property type="entry name" value="MFS general substrate transporter"/>
    <property type="match status" value="1"/>
</dbReference>
<keyword evidence="4 7" id="KW-1133">Transmembrane helix</keyword>
<gene>
    <name evidence="9" type="ORF">V565_090790</name>
</gene>
<dbReference type="InterPro" id="IPR020846">
    <property type="entry name" value="MFS_dom"/>
</dbReference>
<feature type="transmembrane region" description="Helical" evidence="7">
    <location>
        <begin position="433"/>
        <end position="454"/>
    </location>
</feature>
<dbReference type="OrthoDB" id="419616at2759"/>
<organism evidence="9 10">
    <name type="scientific">Rhizoctonia solani 123E</name>
    <dbReference type="NCBI Taxonomy" id="1423351"/>
    <lineage>
        <taxon>Eukaryota</taxon>
        <taxon>Fungi</taxon>
        <taxon>Dikarya</taxon>
        <taxon>Basidiomycota</taxon>
        <taxon>Agaricomycotina</taxon>
        <taxon>Agaricomycetes</taxon>
        <taxon>Cantharellales</taxon>
        <taxon>Ceratobasidiaceae</taxon>
        <taxon>Rhizoctonia</taxon>
    </lineage>
</organism>
<evidence type="ECO:0000256" key="7">
    <source>
        <dbReference type="SAM" id="Phobius"/>
    </source>
</evidence>
<feature type="transmembrane region" description="Helical" evidence="7">
    <location>
        <begin position="373"/>
        <end position="391"/>
    </location>
</feature>
<feature type="transmembrane region" description="Helical" evidence="7">
    <location>
        <begin position="333"/>
        <end position="353"/>
    </location>
</feature>
<comment type="subcellular location">
    <subcellularLocation>
        <location evidence="1">Membrane</location>
        <topology evidence="1">Multi-pass membrane protein</topology>
    </subcellularLocation>
</comment>
<name>A0A074RZ25_9AGAM</name>
<dbReference type="Proteomes" id="UP000027456">
    <property type="component" value="Unassembled WGS sequence"/>
</dbReference>
<proteinExistence type="predicted"/>
<dbReference type="PANTHER" id="PTHR23504">
    <property type="entry name" value="MAJOR FACILITATOR SUPERFAMILY DOMAIN-CONTAINING PROTEIN 10"/>
    <property type="match status" value="1"/>
</dbReference>
<keyword evidence="5 7" id="KW-0472">Membrane</keyword>
<feature type="transmembrane region" description="Helical" evidence="7">
    <location>
        <begin position="120"/>
        <end position="146"/>
    </location>
</feature>
<keyword evidence="3 7" id="KW-0812">Transmembrane</keyword>
<feature type="transmembrane region" description="Helical" evidence="7">
    <location>
        <begin position="403"/>
        <end position="421"/>
    </location>
</feature>
<accession>A0A074RZ25</accession>
<evidence type="ECO:0000256" key="5">
    <source>
        <dbReference type="ARBA" id="ARBA00023136"/>
    </source>
</evidence>
<evidence type="ECO:0000313" key="9">
    <source>
        <dbReference type="EMBL" id="KEP49908.1"/>
    </source>
</evidence>
<evidence type="ECO:0000256" key="6">
    <source>
        <dbReference type="SAM" id="MobiDB-lite"/>
    </source>
</evidence>
<dbReference type="InterPro" id="IPR036259">
    <property type="entry name" value="MFS_trans_sf"/>
</dbReference>
<feature type="transmembrane region" description="Helical" evidence="7">
    <location>
        <begin position="87"/>
        <end position="108"/>
    </location>
</feature>
<keyword evidence="10" id="KW-1185">Reference proteome</keyword>
<evidence type="ECO:0000256" key="1">
    <source>
        <dbReference type="ARBA" id="ARBA00004141"/>
    </source>
</evidence>
<evidence type="ECO:0000256" key="2">
    <source>
        <dbReference type="ARBA" id="ARBA00022448"/>
    </source>
</evidence>
<feature type="domain" description="Major facilitator superfamily (MFS) profile" evidence="8">
    <location>
        <begin position="50"/>
        <end position="534"/>
    </location>
</feature>
<dbReference type="PROSITE" id="PS50850">
    <property type="entry name" value="MFS"/>
    <property type="match status" value="1"/>
</dbReference>
<feature type="transmembrane region" description="Helical" evidence="7">
    <location>
        <begin position="474"/>
        <end position="497"/>
    </location>
</feature>
<dbReference type="AlphaFoldDB" id="A0A074RZ25"/>
<reference evidence="9 10" key="1">
    <citation type="submission" date="2013-12" db="EMBL/GenBank/DDBJ databases">
        <authorList>
            <person name="Cubeta M."/>
            <person name="Pakala S."/>
            <person name="Fedorova N."/>
            <person name="Thomas E."/>
            <person name="Dean R."/>
            <person name="Jabaji S."/>
            <person name="Neate S."/>
            <person name="Toda T."/>
            <person name="Tavantzis S."/>
            <person name="Vilgalys R."/>
            <person name="Bharathan N."/>
            <person name="Pakala S."/>
            <person name="Losada L.S."/>
            <person name="Zafar N."/>
            <person name="Nierman W."/>
        </authorList>
    </citation>
    <scope>NUCLEOTIDE SEQUENCE [LARGE SCALE GENOMIC DNA]</scope>
    <source>
        <strain evidence="9 10">123E</strain>
    </source>
</reference>
<evidence type="ECO:0000259" key="8">
    <source>
        <dbReference type="PROSITE" id="PS50850"/>
    </source>
</evidence>
<dbReference type="HOGENOM" id="CLU_001265_54_6_1"/>
<evidence type="ECO:0000313" key="10">
    <source>
        <dbReference type="Proteomes" id="UP000027456"/>
    </source>
</evidence>
<dbReference type="GO" id="GO:0022857">
    <property type="term" value="F:transmembrane transporter activity"/>
    <property type="evidence" value="ECO:0007669"/>
    <property type="project" value="InterPro"/>
</dbReference>
<dbReference type="GO" id="GO:0016020">
    <property type="term" value="C:membrane"/>
    <property type="evidence" value="ECO:0007669"/>
    <property type="project" value="UniProtKB-SubCell"/>
</dbReference>
<feature type="transmembrane region" description="Helical" evidence="7">
    <location>
        <begin position="509"/>
        <end position="529"/>
    </location>
</feature>
<evidence type="ECO:0000256" key="3">
    <source>
        <dbReference type="ARBA" id="ARBA00022692"/>
    </source>
</evidence>
<dbReference type="PANTHER" id="PTHR23504:SF15">
    <property type="entry name" value="MAJOR FACILITATOR SUPERFAMILY (MFS) PROFILE DOMAIN-CONTAINING PROTEIN"/>
    <property type="match status" value="1"/>
</dbReference>
<dbReference type="EMBL" id="AZST01000309">
    <property type="protein sequence ID" value="KEP49908.1"/>
    <property type="molecule type" value="Genomic_DNA"/>
</dbReference>
<comment type="caution">
    <text evidence="9">The sequence shown here is derived from an EMBL/GenBank/DDBJ whole genome shotgun (WGS) entry which is preliminary data.</text>
</comment>
<protein>
    <submittedName>
        <fullName evidence="9">MFS transporter</fullName>
    </submittedName>
</protein>
<dbReference type="Gene3D" id="1.20.1250.20">
    <property type="entry name" value="MFS general substrate transporter like domains"/>
    <property type="match status" value="1"/>
</dbReference>
<sequence>MNPDRQEQSGLLAEDYDDDHTYLQSPDSPQPHEDAQTPDGPPKHYYRLITVICVTIAAVITAFQVVYPFVNQMVVELGIAKDSDSAGYYSGLFESGIALAGFVTILPCTYLSDAIGRKPVMVVSMVGTMISLFFFGTGGTFLGLFISRCIGGAIGPQWAWTSAFTILGDTTNAATAASAYSAVNVAFSVGTMISPSIGGFLVHPSDHFAAFQGEYWKNNHFALPCFVGVFICGITMLVIMVALPETLPSKDGWAHKRERRMSTSMHASVYSTASTGTGLEGLINISTGGISFRSGRHDREATGDSEYQAASESLLVPAKGPVTVWSVITPHTIPVLITSFALAFLTAAWVTLYPLWAFTPISKGGLGAPEASIGLQLSIRGLLNVLTMLVYAPIEKRLGLYRLYAWSMAMWVLSGLCYPLLSVWAKTNNSSDGLLFQTLLIIWFTIWSFAGFVWTANSQMVNLIAPSDEALARLIGVSTVCILLGQTLGPVLVTSLFQWSISLEFARGNLIWILMFLASSVSTLHAFTLRPPAQSRHSRLEESVTLQSVENLGGSRSWE</sequence>
<feature type="transmembrane region" description="Helical" evidence="7">
    <location>
        <begin position="221"/>
        <end position="243"/>
    </location>
</feature>
<dbReference type="Pfam" id="PF07690">
    <property type="entry name" value="MFS_1"/>
    <property type="match status" value="1"/>
</dbReference>